<evidence type="ECO:0000313" key="3">
    <source>
        <dbReference type="Proteomes" id="UP000799438"/>
    </source>
</evidence>
<accession>A0A6A6B2U4</accession>
<gene>
    <name evidence="2" type="ORF">K452DRAFT_291953</name>
</gene>
<feature type="region of interest" description="Disordered" evidence="1">
    <location>
        <begin position="34"/>
        <end position="56"/>
    </location>
</feature>
<sequence length="144" mass="15525">MLSSLCCITTTTHPSSHAHTRTSAATYVPTLSSRHGARSHTNNRAHYSAPQPLYRSPPRVLPAQRHIPLFSKNGNCDSAPGHVPNAAKKPSLSYLRCLALPRPARGPANSRPENATTVQDAPFAGDLCAQPRSTTALRLRQPES</sequence>
<evidence type="ECO:0000256" key="1">
    <source>
        <dbReference type="SAM" id="MobiDB-lite"/>
    </source>
</evidence>
<name>A0A6A6B2U4_9PEZI</name>
<dbReference type="EMBL" id="ML995508">
    <property type="protein sequence ID" value="KAF2137041.1"/>
    <property type="molecule type" value="Genomic_DNA"/>
</dbReference>
<dbReference type="Proteomes" id="UP000799438">
    <property type="component" value="Unassembled WGS sequence"/>
</dbReference>
<dbReference type="AlphaFoldDB" id="A0A6A6B2U4"/>
<feature type="region of interest" description="Disordered" evidence="1">
    <location>
        <begin position="103"/>
        <end position="122"/>
    </location>
</feature>
<protein>
    <submittedName>
        <fullName evidence="2">Uncharacterized protein</fullName>
    </submittedName>
</protein>
<proteinExistence type="predicted"/>
<dbReference type="RefSeq" id="XP_033392759.1">
    <property type="nucleotide sequence ID" value="XM_033541279.1"/>
</dbReference>
<reference evidence="2" key="1">
    <citation type="journal article" date="2020" name="Stud. Mycol.">
        <title>101 Dothideomycetes genomes: a test case for predicting lifestyles and emergence of pathogens.</title>
        <authorList>
            <person name="Haridas S."/>
            <person name="Albert R."/>
            <person name="Binder M."/>
            <person name="Bloem J."/>
            <person name="Labutti K."/>
            <person name="Salamov A."/>
            <person name="Andreopoulos B."/>
            <person name="Baker S."/>
            <person name="Barry K."/>
            <person name="Bills G."/>
            <person name="Bluhm B."/>
            <person name="Cannon C."/>
            <person name="Castanera R."/>
            <person name="Culley D."/>
            <person name="Daum C."/>
            <person name="Ezra D."/>
            <person name="Gonzalez J."/>
            <person name="Henrissat B."/>
            <person name="Kuo A."/>
            <person name="Liang C."/>
            <person name="Lipzen A."/>
            <person name="Lutzoni F."/>
            <person name="Magnuson J."/>
            <person name="Mondo S."/>
            <person name="Nolan M."/>
            <person name="Ohm R."/>
            <person name="Pangilinan J."/>
            <person name="Park H.-J."/>
            <person name="Ramirez L."/>
            <person name="Alfaro M."/>
            <person name="Sun H."/>
            <person name="Tritt A."/>
            <person name="Yoshinaga Y."/>
            <person name="Zwiers L.-H."/>
            <person name="Turgeon B."/>
            <person name="Goodwin S."/>
            <person name="Spatafora J."/>
            <person name="Crous P."/>
            <person name="Grigoriev I."/>
        </authorList>
    </citation>
    <scope>NUCLEOTIDE SEQUENCE</scope>
    <source>
        <strain evidence="2">CBS 121167</strain>
    </source>
</reference>
<keyword evidence="3" id="KW-1185">Reference proteome</keyword>
<dbReference type="GeneID" id="54298775"/>
<evidence type="ECO:0000313" key="2">
    <source>
        <dbReference type="EMBL" id="KAF2137041.1"/>
    </source>
</evidence>
<organism evidence="2 3">
    <name type="scientific">Aplosporella prunicola CBS 121167</name>
    <dbReference type="NCBI Taxonomy" id="1176127"/>
    <lineage>
        <taxon>Eukaryota</taxon>
        <taxon>Fungi</taxon>
        <taxon>Dikarya</taxon>
        <taxon>Ascomycota</taxon>
        <taxon>Pezizomycotina</taxon>
        <taxon>Dothideomycetes</taxon>
        <taxon>Dothideomycetes incertae sedis</taxon>
        <taxon>Botryosphaeriales</taxon>
        <taxon>Aplosporellaceae</taxon>
        <taxon>Aplosporella</taxon>
    </lineage>
</organism>